<evidence type="ECO:0000256" key="1">
    <source>
        <dbReference type="SAM" id="MobiDB-lite"/>
    </source>
</evidence>
<keyword evidence="3" id="KW-1185">Reference proteome</keyword>
<dbReference type="Proteomes" id="UP000762676">
    <property type="component" value="Unassembled WGS sequence"/>
</dbReference>
<feature type="region of interest" description="Disordered" evidence="1">
    <location>
        <begin position="1"/>
        <end position="55"/>
    </location>
</feature>
<proteinExistence type="predicted"/>
<reference evidence="2 3" key="1">
    <citation type="journal article" date="2021" name="Elife">
        <title>Chloroplast acquisition without the gene transfer in kleptoplastic sea slugs, Plakobranchus ocellatus.</title>
        <authorList>
            <person name="Maeda T."/>
            <person name="Takahashi S."/>
            <person name="Yoshida T."/>
            <person name="Shimamura S."/>
            <person name="Takaki Y."/>
            <person name="Nagai Y."/>
            <person name="Toyoda A."/>
            <person name="Suzuki Y."/>
            <person name="Arimoto A."/>
            <person name="Ishii H."/>
            <person name="Satoh N."/>
            <person name="Nishiyama T."/>
            <person name="Hasebe M."/>
            <person name="Maruyama T."/>
            <person name="Minagawa J."/>
            <person name="Obokata J."/>
            <person name="Shigenobu S."/>
        </authorList>
    </citation>
    <scope>NUCLEOTIDE SEQUENCE [LARGE SCALE GENOMIC DNA]</scope>
</reference>
<comment type="caution">
    <text evidence="2">The sequence shown here is derived from an EMBL/GenBank/DDBJ whole genome shotgun (WGS) entry which is preliminary data.</text>
</comment>
<gene>
    <name evidence="2" type="ORF">ElyMa_004160600</name>
</gene>
<feature type="compositionally biased region" description="Basic and acidic residues" evidence="1">
    <location>
        <begin position="1"/>
        <end position="15"/>
    </location>
</feature>
<evidence type="ECO:0000313" key="2">
    <source>
        <dbReference type="EMBL" id="GFR84889.1"/>
    </source>
</evidence>
<evidence type="ECO:0008006" key="4">
    <source>
        <dbReference type="Google" id="ProtNLM"/>
    </source>
</evidence>
<dbReference type="AlphaFoldDB" id="A0AAV4GHC8"/>
<sequence>MKDLLRKDSPEKIKWSESSPPSSSVSLPPSSSVSLPALSSVSLPPSSSLRPASSPSYLHSSKIMIVTIESSSSTPSPSSSCLRNSMTYGVAETRRHRPVNYACDYSFTVD</sequence>
<protein>
    <recommendedName>
        <fullName evidence="4">REJ domain-containing protein</fullName>
    </recommendedName>
</protein>
<evidence type="ECO:0000313" key="3">
    <source>
        <dbReference type="Proteomes" id="UP000762676"/>
    </source>
</evidence>
<feature type="compositionally biased region" description="Low complexity" evidence="1">
    <location>
        <begin position="18"/>
        <end position="55"/>
    </location>
</feature>
<accession>A0AAV4GHC8</accession>
<name>A0AAV4GHC8_9GAST</name>
<dbReference type="EMBL" id="BMAT01008431">
    <property type="protein sequence ID" value="GFR84889.1"/>
    <property type="molecule type" value="Genomic_DNA"/>
</dbReference>
<organism evidence="2 3">
    <name type="scientific">Elysia marginata</name>
    <dbReference type="NCBI Taxonomy" id="1093978"/>
    <lineage>
        <taxon>Eukaryota</taxon>
        <taxon>Metazoa</taxon>
        <taxon>Spiralia</taxon>
        <taxon>Lophotrochozoa</taxon>
        <taxon>Mollusca</taxon>
        <taxon>Gastropoda</taxon>
        <taxon>Heterobranchia</taxon>
        <taxon>Euthyneura</taxon>
        <taxon>Panpulmonata</taxon>
        <taxon>Sacoglossa</taxon>
        <taxon>Placobranchoidea</taxon>
        <taxon>Plakobranchidae</taxon>
        <taxon>Elysia</taxon>
    </lineage>
</organism>